<dbReference type="InterPro" id="IPR006575">
    <property type="entry name" value="RWD_dom"/>
</dbReference>
<dbReference type="Proteomes" id="UP000013776">
    <property type="component" value="Unassembled WGS sequence"/>
</dbReference>
<dbReference type="PROSITE" id="PS50908">
    <property type="entry name" value="RWD"/>
    <property type="match status" value="1"/>
</dbReference>
<dbReference type="CDD" id="cd23823">
    <property type="entry name" value="RWD_GCN2"/>
    <property type="match status" value="1"/>
</dbReference>
<accession>R5A399</accession>
<organism evidence="4 5">
    <name type="scientific">Taphrina deformans (strain PYCC 5710 / ATCC 11124 / CBS 356.35 / IMI 108563 / JCM 9778 / NBRC 8474)</name>
    <name type="common">Peach leaf curl fungus</name>
    <name type="synonym">Lalaria deformans</name>
    <dbReference type="NCBI Taxonomy" id="1097556"/>
    <lineage>
        <taxon>Eukaryota</taxon>
        <taxon>Fungi</taxon>
        <taxon>Dikarya</taxon>
        <taxon>Ascomycota</taxon>
        <taxon>Taphrinomycotina</taxon>
        <taxon>Taphrinomycetes</taxon>
        <taxon>Taphrinales</taxon>
        <taxon>Taphrinaceae</taxon>
        <taxon>Taphrina</taxon>
    </lineage>
</organism>
<feature type="compositionally biased region" description="Basic and acidic residues" evidence="2">
    <location>
        <begin position="221"/>
        <end position="231"/>
    </location>
</feature>
<dbReference type="PANTHER" id="PTHR12292">
    <property type="entry name" value="RWD DOMAIN-CONTAINING PROTEIN"/>
    <property type="match status" value="1"/>
</dbReference>
<dbReference type="Pfam" id="PF05773">
    <property type="entry name" value="RWD"/>
    <property type="match status" value="1"/>
</dbReference>
<name>R5A399_TAPDE</name>
<protein>
    <recommendedName>
        <fullName evidence="3">RWD domain-containing protein</fullName>
    </recommendedName>
</protein>
<dbReference type="SUPFAM" id="SSF54495">
    <property type="entry name" value="UBC-like"/>
    <property type="match status" value="1"/>
</dbReference>
<gene>
    <name evidence="4" type="ORF">TAPDE_000990</name>
</gene>
<dbReference type="EMBL" id="CAHR02000032">
    <property type="protein sequence ID" value="CCX35415.1"/>
    <property type="molecule type" value="Genomic_DNA"/>
</dbReference>
<feature type="coiled-coil region" evidence="1">
    <location>
        <begin position="121"/>
        <end position="182"/>
    </location>
</feature>
<dbReference type="eggNOG" id="KOG4018">
    <property type="taxonomic scope" value="Eukaryota"/>
</dbReference>
<keyword evidence="1" id="KW-0175">Coiled coil</keyword>
<feature type="domain" description="RWD" evidence="3">
    <location>
        <begin position="7"/>
        <end position="116"/>
    </location>
</feature>
<dbReference type="InterPro" id="IPR016135">
    <property type="entry name" value="UBQ-conjugating_enzyme/RWD"/>
</dbReference>
<proteinExistence type="predicted"/>
<feature type="compositionally biased region" description="Acidic residues" evidence="2">
    <location>
        <begin position="232"/>
        <end position="242"/>
    </location>
</feature>
<evidence type="ECO:0000256" key="2">
    <source>
        <dbReference type="SAM" id="MobiDB-lite"/>
    </source>
</evidence>
<dbReference type="Pfam" id="PF16543">
    <property type="entry name" value="DFRP_C"/>
    <property type="match status" value="1"/>
</dbReference>
<dbReference type="SMART" id="SM00591">
    <property type="entry name" value="RWD"/>
    <property type="match status" value="1"/>
</dbReference>
<keyword evidence="5" id="KW-1185">Reference proteome</keyword>
<dbReference type="AlphaFoldDB" id="R5A399"/>
<evidence type="ECO:0000313" key="4">
    <source>
        <dbReference type="EMBL" id="CCX35415.1"/>
    </source>
</evidence>
<dbReference type="VEuPathDB" id="FungiDB:TAPDE_000990"/>
<evidence type="ECO:0000313" key="5">
    <source>
        <dbReference type="Proteomes" id="UP000013776"/>
    </source>
</evidence>
<reference evidence="4 5" key="1">
    <citation type="journal article" date="2013" name="MBio">
        <title>Genome sequencing of the plant pathogen Taphrina deformans, the causal agent of peach leaf curl.</title>
        <authorList>
            <person name="Cisse O.H."/>
            <person name="Almeida J.M.G.C.F."/>
            <person name="Fonseca A."/>
            <person name="Kumar A.A."/>
            <person name="Salojaervi J."/>
            <person name="Overmyer K."/>
            <person name="Hauser P.M."/>
            <person name="Pagni M."/>
        </authorList>
    </citation>
    <scope>NUCLEOTIDE SEQUENCE [LARGE SCALE GENOMIC DNA]</scope>
    <source>
        <strain evidence="5">PYCC 5710 / ATCC 11124 / CBS 356.35 / IMI 108563 / JCM 9778 / NBRC 8474</strain>
    </source>
</reference>
<dbReference type="Gene3D" id="3.10.110.10">
    <property type="entry name" value="Ubiquitin Conjugating Enzyme"/>
    <property type="match status" value="1"/>
</dbReference>
<dbReference type="OrthoDB" id="277175at2759"/>
<dbReference type="InterPro" id="IPR040213">
    <property type="entry name" value="GIR2-like"/>
</dbReference>
<evidence type="ECO:0000256" key="1">
    <source>
        <dbReference type="SAM" id="Coils"/>
    </source>
</evidence>
<comment type="caution">
    <text evidence="4">The sequence shown here is derived from an EMBL/GenBank/DDBJ whole genome shotgun (WGS) entry which is preliminary data.</text>
</comment>
<evidence type="ECO:0000259" key="3">
    <source>
        <dbReference type="PROSITE" id="PS50908"/>
    </source>
</evidence>
<sequence length="242" mass="26953">MSSAIEEEEEILLSIFPDEFEKVNDSTFRIRIDIDPSECKVKSPPTMYLIAQLPPTYPDTPPILHIESLPSEEGTDLSGADKDALLGSLTDSVQENLGMAMVFTLVSALKEHGTALLDDRVGALERAQRDAKLALEREEQKRFEGTKVTAQSFAAWNANFKLEQLQRQADEEEAARAKAVRAGLGHGEKKLTGRQLFEGDKTLAQSDLKIGEATDVEFDFSKFDRTTRSKGDEEDDEEEETK</sequence>
<dbReference type="InterPro" id="IPR032378">
    <property type="entry name" value="ZC3H15/TMA46_C"/>
</dbReference>
<feature type="region of interest" description="Disordered" evidence="2">
    <location>
        <begin position="221"/>
        <end position="242"/>
    </location>
</feature>
<dbReference type="STRING" id="1097556.R5A399"/>